<evidence type="ECO:0000256" key="6">
    <source>
        <dbReference type="ARBA" id="ARBA00023316"/>
    </source>
</evidence>
<dbReference type="RefSeq" id="WP_125129452.1">
    <property type="nucleotide sequence ID" value="NZ_RHJS01000002.1"/>
</dbReference>
<keyword evidence="4" id="KW-0133">Cell shape</keyword>
<evidence type="ECO:0000256" key="2">
    <source>
        <dbReference type="ARBA" id="ARBA00022729"/>
    </source>
</evidence>
<keyword evidence="11" id="KW-1133">Transmembrane helix</keyword>
<dbReference type="GO" id="GO:0009002">
    <property type="term" value="F:serine-type D-Ala-D-Ala carboxypeptidase activity"/>
    <property type="evidence" value="ECO:0007669"/>
    <property type="project" value="InterPro"/>
</dbReference>
<evidence type="ECO:0000256" key="1">
    <source>
        <dbReference type="ARBA" id="ARBA00007164"/>
    </source>
</evidence>
<evidence type="ECO:0000256" key="10">
    <source>
        <dbReference type="SAM" id="MobiDB-lite"/>
    </source>
</evidence>
<gene>
    <name evidence="14" type="ORF">EBB54_25430</name>
</gene>
<dbReference type="GO" id="GO:0009252">
    <property type="term" value="P:peptidoglycan biosynthetic process"/>
    <property type="evidence" value="ECO:0007669"/>
    <property type="project" value="UniProtKB-KW"/>
</dbReference>
<evidence type="ECO:0000256" key="7">
    <source>
        <dbReference type="PIRSR" id="PIRSR618044-1"/>
    </source>
</evidence>
<name>A0A3R8L1A9_9FIRM</name>
<accession>A0A3R8L1A9</accession>
<keyword evidence="14" id="KW-0121">Carboxypeptidase</keyword>
<feature type="region of interest" description="Disordered" evidence="10">
    <location>
        <begin position="395"/>
        <end position="513"/>
    </location>
</feature>
<keyword evidence="15" id="KW-1185">Reference proteome</keyword>
<reference evidence="14" key="1">
    <citation type="submission" date="2018-10" db="EMBL/GenBank/DDBJ databases">
        <title>Schaedlerella arabinophila gen. nov. sp. nov., isolated from the mouse intestinal tract and comparative analysis with the genome of the closely related altered Schaedler flora strain ASF502.</title>
        <authorList>
            <person name="Miyake S."/>
            <person name="Soh M."/>
            <person name="Seedorf H."/>
        </authorList>
    </citation>
    <scope>NUCLEOTIDE SEQUENCE [LARGE SCALE GENOMIC DNA]</scope>
    <source>
        <strain evidence="14">DSM 106076</strain>
    </source>
</reference>
<comment type="caution">
    <text evidence="14">The sequence shown here is derived from an EMBL/GenBank/DDBJ whole genome shotgun (WGS) entry which is preliminary data.</text>
</comment>
<dbReference type="InterPro" id="IPR018044">
    <property type="entry name" value="Peptidase_S11"/>
</dbReference>
<organism evidence="14 15">
    <name type="scientific">Schaedlerella arabinosiphila</name>
    <dbReference type="NCBI Taxonomy" id="2044587"/>
    <lineage>
        <taxon>Bacteria</taxon>
        <taxon>Bacillati</taxon>
        <taxon>Bacillota</taxon>
        <taxon>Clostridia</taxon>
        <taxon>Lachnospirales</taxon>
        <taxon>Lachnospiraceae</taxon>
        <taxon>Schaedlerella</taxon>
    </lineage>
</organism>
<feature type="compositionally biased region" description="Low complexity" evidence="10">
    <location>
        <begin position="493"/>
        <end position="505"/>
    </location>
</feature>
<keyword evidence="11" id="KW-0812">Transmembrane</keyword>
<evidence type="ECO:0000256" key="9">
    <source>
        <dbReference type="RuleBase" id="RU004016"/>
    </source>
</evidence>
<dbReference type="PRINTS" id="PR00725">
    <property type="entry name" value="DADACBPTASE1"/>
</dbReference>
<feature type="region of interest" description="Disordered" evidence="10">
    <location>
        <begin position="31"/>
        <end position="54"/>
    </location>
</feature>
<dbReference type="Gene3D" id="3.40.710.10">
    <property type="entry name" value="DD-peptidase/beta-lactamase superfamily"/>
    <property type="match status" value="1"/>
</dbReference>
<dbReference type="Pfam" id="PF00768">
    <property type="entry name" value="Peptidase_S11"/>
    <property type="match status" value="1"/>
</dbReference>
<dbReference type="PANTHER" id="PTHR21581:SF6">
    <property type="entry name" value="TRAFFICKING PROTEIN PARTICLE COMPLEX SUBUNIT 12"/>
    <property type="match status" value="1"/>
</dbReference>
<sequence>MTGKRVLAGVLAAALLAVSPGFTAFAEEGQETPAADGAEAPQPEKTPEELAAEEEARKNAIYETIPDSNQLPGWPEGPKVHAASAIVMDMESGAVLYAKAAEEQHFPASITKLLTTLVALETGEPDDTVTFTEDSISFLEPGDASIGMLAGEQLSLNDALHAVLLASANEVSYAVAENMGIKMGGTYQTFIDRMNERSAELGCTGSHWVNANGLHDDQHYTTAHDMARIASAVYQYEPFHHFMGALEYTIAPTSLKNEARTCWQNHRMLWPENEFYYEFCRGGKTGYTDQSGTTLVTMADNGQMRLAAVVMADYGIQAYEDTRAMLDYAFGNFTKVTIADKETSGDIETFQDEGAYVVLPAGVDFTQLECQISAAEAPAGTGAVSFDRWIEVLTAPPAPPAETPADGADGTQPGAEGTPEAPADGADGAQPGADGTPEAQTDGSQPGADGTPEAQADGADGTQPGEEGTPEAQAGTTPVSADGTQPEADETAGEGSSGSDGDSGTFGNAAGEDDALFGSERAGTIVYTYAGQEAGHAAVVLNQSYFGQESEMEWTPADGSKRKSGESSPAKLGRFSTRQMIVAGGAAVLLIVVLCISLNRRKRAQERKRRNRKNEKTS</sequence>
<proteinExistence type="inferred from homology"/>
<feature type="domain" description="Peptidase S11 D-alanyl-D-alanine carboxypeptidase A N-terminal" evidence="13">
    <location>
        <begin position="77"/>
        <end position="313"/>
    </location>
</feature>
<feature type="transmembrane region" description="Helical" evidence="11">
    <location>
        <begin position="580"/>
        <end position="599"/>
    </location>
</feature>
<evidence type="ECO:0000256" key="3">
    <source>
        <dbReference type="ARBA" id="ARBA00022801"/>
    </source>
</evidence>
<keyword evidence="2 12" id="KW-0732">Signal</keyword>
<keyword evidence="5" id="KW-0573">Peptidoglycan synthesis</keyword>
<evidence type="ECO:0000256" key="8">
    <source>
        <dbReference type="PIRSR" id="PIRSR618044-2"/>
    </source>
</evidence>
<feature type="compositionally biased region" description="Low complexity" evidence="10">
    <location>
        <begin position="417"/>
        <end position="437"/>
    </location>
</feature>
<dbReference type="InterPro" id="IPR012338">
    <property type="entry name" value="Beta-lactam/transpept-like"/>
</dbReference>
<keyword evidence="14" id="KW-0645">Protease</keyword>
<evidence type="ECO:0000256" key="12">
    <source>
        <dbReference type="SAM" id="SignalP"/>
    </source>
</evidence>
<feature type="signal peptide" evidence="12">
    <location>
        <begin position="1"/>
        <end position="26"/>
    </location>
</feature>
<dbReference type="InterPro" id="IPR001967">
    <property type="entry name" value="Peptidase_S11_N"/>
</dbReference>
<feature type="region of interest" description="Disordered" evidence="10">
    <location>
        <begin position="552"/>
        <end position="571"/>
    </location>
</feature>
<evidence type="ECO:0000259" key="13">
    <source>
        <dbReference type="Pfam" id="PF00768"/>
    </source>
</evidence>
<keyword evidence="6" id="KW-0961">Cell wall biogenesis/degradation</keyword>
<feature type="active site" evidence="7">
    <location>
        <position position="167"/>
    </location>
</feature>
<feature type="active site" description="Proton acceptor" evidence="7">
    <location>
        <position position="112"/>
    </location>
</feature>
<dbReference type="PANTHER" id="PTHR21581">
    <property type="entry name" value="D-ALANYL-D-ALANINE CARBOXYPEPTIDASE"/>
    <property type="match status" value="1"/>
</dbReference>
<evidence type="ECO:0000256" key="4">
    <source>
        <dbReference type="ARBA" id="ARBA00022960"/>
    </source>
</evidence>
<evidence type="ECO:0000313" key="15">
    <source>
        <dbReference type="Proteomes" id="UP000274920"/>
    </source>
</evidence>
<dbReference type="SUPFAM" id="SSF56601">
    <property type="entry name" value="beta-lactamase/transpeptidase-like"/>
    <property type="match status" value="1"/>
</dbReference>
<keyword evidence="11" id="KW-0472">Membrane</keyword>
<evidence type="ECO:0000256" key="11">
    <source>
        <dbReference type="SAM" id="Phobius"/>
    </source>
</evidence>
<feature type="chain" id="PRO_5018558950" evidence="12">
    <location>
        <begin position="27"/>
        <end position="618"/>
    </location>
</feature>
<dbReference type="AlphaFoldDB" id="A0A3R8L1A9"/>
<feature type="compositionally biased region" description="Polar residues" evidence="10">
    <location>
        <begin position="474"/>
        <end position="483"/>
    </location>
</feature>
<protein>
    <submittedName>
        <fullName evidence="14">D-alanyl-D-alanine carboxypeptidase</fullName>
    </submittedName>
</protein>
<feature type="active site" description="Acyl-ester intermediate" evidence="7">
    <location>
        <position position="109"/>
    </location>
</feature>
<dbReference type="GO" id="GO:0071555">
    <property type="term" value="P:cell wall organization"/>
    <property type="evidence" value="ECO:0007669"/>
    <property type="project" value="UniProtKB-KW"/>
</dbReference>
<evidence type="ECO:0000256" key="5">
    <source>
        <dbReference type="ARBA" id="ARBA00022984"/>
    </source>
</evidence>
<dbReference type="EMBL" id="RHJS01000002">
    <property type="protein sequence ID" value="RRK34301.1"/>
    <property type="molecule type" value="Genomic_DNA"/>
</dbReference>
<feature type="binding site" evidence="8">
    <location>
        <position position="284"/>
    </location>
    <ligand>
        <name>substrate</name>
    </ligand>
</feature>
<evidence type="ECO:0000313" key="14">
    <source>
        <dbReference type="EMBL" id="RRK34301.1"/>
    </source>
</evidence>
<dbReference type="Proteomes" id="UP000274920">
    <property type="component" value="Unassembled WGS sequence"/>
</dbReference>
<keyword evidence="3" id="KW-0378">Hydrolase</keyword>
<comment type="similarity">
    <text evidence="1 9">Belongs to the peptidase S11 family.</text>
</comment>
<dbReference type="GO" id="GO:0006508">
    <property type="term" value="P:proteolysis"/>
    <property type="evidence" value="ECO:0007669"/>
    <property type="project" value="InterPro"/>
</dbReference>
<dbReference type="GO" id="GO:0008360">
    <property type="term" value="P:regulation of cell shape"/>
    <property type="evidence" value="ECO:0007669"/>
    <property type="project" value="UniProtKB-KW"/>
</dbReference>